<evidence type="ECO:0000259" key="2">
    <source>
        <dbReference type="Pfam" id="PF13205"/>
    </source>
</evidence>
<organism evidence="3">
    <name type="scientific">viral metagenome</name>
    <dbReference type="NCBI Taxonomy" id="1070528"/>
    <lineage>
        <taxon>unclassified sequences</taxon>
        <taxon>metagenomes</taxon>
        <taxon>organismal metagenomes</taxon>
    </lineage>
</organism>
<dbReference type="AlphaFoldDB" id="A0A6C0IUV0"/>
<dbReference type="InterPro" id="IPR014755">
    <property type="entry name" value="Cu-Rt/internalin_Ig-like"/>
</dbReference>
<feature type="domain" description="SbsA Ig-like" evidence="2">
    <location>
        <begin position="478"/>
        <end position="578"/>
    </location>
</feature>
<feature type="domain" description="SbsA Ig-like" evidence="2">
    <location>
        <begin position="597"/>
        <end position="710"/>
    </location>
</feature>
<proteinExistence type="predicted"/>
<evidence type="ECO:0000313" key="3">
    <source>
        <dbReference type="EMBL" id="QHT95597.1"/>
    </source>
</evidence>
<feature type="domain" description="SbsA Ig-like" evidence="2">
    <location>
        <begin position="125"/>
        <end position="239"/>
    </location>
</feature>
<dbReference type="EMBL" id="MN740242">
    <property type="protein sequence ID" value="QHT95597.1"/>
    <property type="molecule type" value="Genomic_DNA"/>
</dbReference>
<accession>A0A6C0IUV0</accession>
<dbReference type="Gene3D" id="2.60.40.1220">
    <property type="match status" value="1"/>
</dbReference>
<feature type="domain" description="SbsA Ig-like" evidence="2">
    <location>
        <begin position="829"/>
        <end position="943"/>
    </location>
</feature>
<protein>
    <recommendedName>
        <fullName evidence="2">SbsA Ig-like domain-containing protein</fullName>
    </recommendedName>
</protein>
<keyword evidence="1" id="KW-0732">Signal</keyword>
<feature type="domain" description="SbsA Ig-like" evidence="2">
    <location>
        <begin position="713"/>
        <end position="826"/>
    </location>
</feature>
<evidence type="ECO:0000256" key="1">
    <source>
        <dbReference type="ARBA" id="ARBA00022729"/>
    </source>
</evidence>
<name>A0A6C0IUV0_9ZZZZ</name>
<feature type="domain" description="SbsA Ig-like" evidence="2">
    <location>
        <begin position="946"/>
        <end position="1060"/>
    </location>
</feature>
<dbReference type="Pfam" id="PF13205">
    <property type="entry name" value="Big_5"/>
    <property type="match status" value="9"/>
</dbReference>
<dbReference type="InterPro" id="IPR032812">
    <property type="entry name" value="SbsA_Ig"/>
</dbReference>
<reference evidence="3" key="1">
    <citation type="journal article" date="2020" name="Nature">
        <title>Giant virus diversity and host interactions through global metagenomics.</title>
        <authorList>
            <person name="Schulz F."/>
            <person name="Roux S."/>
            <person name="Paez-Espino D."/>
            <person name="Jungbluth S."/>
            <person name="Walsh D.A."/>
            <person name="Denef V.J."/>
            <person name="McMahon K.D."/>
            <person name="Konstantinidis K.T."/>
            <person name="Eloe-Fadrosh E.A."/>
            <person name="Kyrpides N.C."/>
            <person name="Woyke T."/>
        </authorList>
    </citation>
    <scope>NUCLEOTIDE SEQUENCE</scope>
    <source>
        <strain evidence="3">GVMAG-M-3300024261-8</strain>
    </source>
</reference>
<feature type="domain" description="SbsA Ig-like" evidence="2">
    <location>
        <begin position="361"/>
        <end position="475"/>
    </location>
</feature>
<feature type="domain" description="SbsA Ig-like" evidence="2">
    <location>
        <begin position="1068"/>
        <end position="1183"/>
    </location>
</feature>
<sequence length="1238" mass="133588">MSDTSYNIYVSAGSFDSPFFEFYIDASGTQELTPANTLYLDTSYIFHRLDDNTSHPFYISDVSYGEPSTQNITLSGDGSYNDGIIGSETFTLEFTGLDVSGPLYYYCTNHSSMVNAFSLVLNTPDIVAPTITSISPTLNATDIFTNTTLDFFFNETVVDGSGGIIIYDASDNTIIQTIDGSDPQVNIFDNQVSVSLSTDLSYSTSFYVNIDAGAFQDSAGNDFAGLDSSTLDTGMRFTTETPDIVAPTITSISPTLNATDIFTNTTLDFFFSETVVDGSGGITIYDASDNTIIQTIDGSDPQVSIFDNQVSVSLSTDLSYSTSFYVNIDAGAFQDSAGNDFAGLDSSTPDTGMRFTTEPPDIVAPTITSFSPTLNATDILTNTNLDFFFSETVVDGSGGITIYDASDNTIIQTIDGSDPQVNIFDNQVSVSLSTDLSYNTSFYVNIDAGAFQDRAGNDFAGLDSSIPDTGMRFTTEIDSTIPFITDILPILNAIDVSANTNLEFTFSEDVVESSGNILIYDASDNTLLQTIDVSSSDVTISGSQVTVDPPIDLSYSTSFYVNIDASAFQDLRGNAFGGLDSSGSDTGMRFTVQEEPDIIAPTVTSILPILNATDISINSNLEFLFSEDVSGVVDKNIFIYDASDTLLQTIDVSSANVTISGSQVVINPSTDFPFNTLLYVNIDTGAFQDGAGNDFAGLDSSSNTGMRFTTELDVTFPTLVRFLPRLNRIIPINANLVFTFSEDVVDGSGNIMLYRSSDDSLMHAIDVSSSSVTIENRQVTVNPSIDLSYNTSFYVNIDAGAFQDLRGNQFSGLISSSPDTGMRFTTFPDITIPVITSISPLLNDTNVPLNASLTITLSEDVLPISGNIFIRKIPDNTLIHRFDVTGPYVTTTGNQVVINPPTDFSYNTSMYVNIDSDTFQDLRGNRFIGLNSSSPNTGIRFTTLPDTTIPTITSFTPILNATDISVNTNLEFTLSEDVLPVSGNIVIHRSSNNIIIQVIDVTSENVSVSGTQVVVTLDRDLPYGLPLYVNIDAGAFQDLRGNPFAGLDSAIPETGIRFTTIEPEGDPDIIQPTITGISPVLNATDVQVNTQLRFAFSEQPILDVNGNIVIHRSSDNAVIQRFDVTGPNVNISGKQVVVTLPTYLPPNTSVYVNIGANALLDSAGNNFPGLNSSTPNTGMRFTTIDPATTRQFEIIRFCQDRKCQQTIDYNRLKTGGNDPTVSRAMRFSQYVRGNKASR</sequence>
<feature type="domain" description="SbsA Ig-like" evidence="2">
    <location>
        <begin position="243"/>
        <end position="357"/>
    </location>
</feature>